<proteinExistence type="predicted"/>
<protein>
    <submittedName>
        <fullName evidence="1">Uncharacterized protein</fullName>
    </submittedName>
</protein>
<gene>
    <name evidence="1" type="ORF">WH159_09900</name>
</gene>
<dbReference type="RefSeq" id="WP_132883725.1">
    <property type="nucleotide sequence ID" value="NZ_JBBGZA010000001.1"/>
</dbReference>
<accession>A0ABU8Q5C2</accession>
<evidence type="ECO:0000313" key="1">
    <source>
        <dbReference type="EMBL" id="MEJ5094848.1"/>
    </source>
</evidence>
<evidence type="ECO:0000313" key="2">
    <source>
        <dbReference type="Proteomes" id="UP001380365"/>
    </source>
</evidence>
<keyword evidence="2" id="KW-1185">Reference proteome</keyword>
<comment type="caution">
    <text evidence="1">The sequence shown here is derived from an EMBL/GenBank/DDBJ whole genome shotgun (WGS) entry which is preliminary data.</text>
</comment>
<dbReference type="Proteomes" id="UP001380365">
    <property type="component" value="Unassembled WGS sequence"/>
</dbReference>
<name>A0ABU8Q5C2_9SPHN</name>
<sequence length="314" mass="35350">MRRSDLHNEWMTSLDWSRHARHATEYISMKEMLSGVLDKLARHVCAPYPDGLEFFLSQAGNKPAGQIVPAEEAFTEDGRPIYSVHRRLDALMRAHADDWSIGILEPDVISWDEWERIIDAGSDYWETGIGARRAIAGITPVFCRLAAEEVIKCHARPFGGGAETVEISGRKWWDLDPDQAIRRVASCSLNLSRPFDADAQPDHLIFVSRIGLDRALIEAARRSYVQIVALDDLPPWTIKRQVDRGQIDKEAVARYLISLMDSGDYENAKNQDFEAAVEDVFGARALGRCYQEAKARAIAADDGKRARFGKRRPG</sequence>
<organism evidence="1 2">
    <name type="scientific">Sphingomonas molluscorum</name>
    <dbReference type="NCBI Taxonomy" id="418184"/>
    <lineage>
        <taxon>Bacteria</taxon>
        <taxon>Pseudomonadati</taxon>
        <taxon>Pseudomonadota</taxon>
        <taxon>Alphaproteobacteria</taxon>
        <taxon>Sphingomonadales</taxon>
        <taxon>Sphingomonadaceae</taxon>
        <taxon>Sphingomonas</taxon>
    </lineage>
</organism>
<dbReference type="EMBL" id="JBBGZA010000001">
    <property type="protein sequence ID" value="MEJ5094848.1"/>
    <property type="molecule type" value="Genomic_DNA"/>
</dbReference>
<reference evidence="1 2" key="1">
    <citation type="submission" date="2023-12" db="EMBL/GenBank/DDBJ databases">
        <title>Gut-associated functions are favored during microbiome assembly across C. elegans life.</title>
        <authorList>
            <person name="Zimmermann J."/>
        </authorList>
    </citation>
    <scope>NUCLEOTIDE SEQUENCE [LARGE SCALE GENOMIC DNA]</scope>
    <source>
        <strain evidence="1 2">JUb134</strain>
    </source>
</reference>